<evidence type="ECO:0000313" key="1">
    <source>
        <dbReference type="EMBL" id="LAA29027.1"/>
    </source>
</evidence>
<accession>A0A2H6NBS0</accession>
<name>A0A2H6NBS0_9SAUR</name>
<proteinExistence type="predicted"/>
<reference evidence="1" key="2">
    <citation type="submission" date="2017-12" db="EMBL/GenBank/DDBJ databases">
        <title>Coralsnake Venomics: Analyses of Venom Gland Transcriptomes and Proteomes of Six Brazilian Taxa.</title>
        <authorList>
            <person name="Aird S.D."/>
            <person name="Jorge da Silva N."/>
            <person name="Qiu L."/>
            <person name="Villar-Briones A."/>
            <person name="Aparecida-Saddi V."/>
            <person name="Campos-Telles M.P."/>
            <person name="Grau M."/>
            <person name="Mikheyev A.S."/>
        </authorList>
    </citation>
    <scope>NUCLEOTIDE SEQUENCE</scope>
    <source>
        <tissue evidence="1">Venom_gland</tissue>
    </source>
</reference>
<dbReference type="AlphaFoldDB" id="A0A2H6NBS0"/>
<organism evidence="1">
    <name type="scientific">Micrurus carvalhoi</name>
    <dbReference type="NCBI Taxonomy" id="3147026"/>
    <lineage>
        <taxon>Eukaryota</taxon>
        <taxon>Metazoa</taxon>
        <taxon>Chordata</taxon>
        <taxon>Craniata</taxon>
        <taxon>Vertebrata</taxon>
        <taxon>Euteleostomi</taxon>
        <taxon>Lepidosauria</taxon>
        <taxon>Squamata</taxon>
        <taxon>Bifurcata</taxon>
        <taxon>Unidentata</taxon>
        <taxon>Episquamata</taxon>
        <taxon>Toxicofera</taxon>
        <taxon>Serpentes</taxon>
        <taxon>Colubroidea</taxon>
        <taxon>Elapidae</taxon>
        <taxon>Elapinae</taxon>
        <taxon>Micrurus</taxon>
    </lineage>
</organism>
<sequence length="116" mass="13427">MEVVWMSLREAEGPEFLSLGSNENTFSSGDLGFLGKVTWNLLPLESKCTFERLRDFPKASKRTFLTCKKEPFLLFQRLLFTSNMFANRHVLFAREQCRSPDRVCPSQRNEAAGWET</sequence>
<dbReference type="EMBL" id="IACI01073585">
    <property type="protein sequence ID" value="LAA29027.1"/>
    <property type="molecule type" value="Transcribed_RNA"/>
</dbReference>
<protein>
    <submittedName>
        <fullName evidence="1">Uncharacterized protein</fullName>
    </submittedName>
</protein>
<reference evidence="1" key="1">
    <citation type="submission" date="2017-07" db="EMBL/GenBank/DDBJ databases">
        <authorList>
            <person name="Mikheyev A."/>
            <person name="Grau M."/>
        </authorList>
    </citation>
    <scope>NUCLEOTIDE SEQUENCE</scope>
    <source>
        <tissue evidence="1">Venom_gland</tissue>
    </source>
</reference>